<dbReference type="InterPro" id="IPR046947">
    <property type="entry name" value="LytR-like"/>
</dbReference>
<dbReference type="Proteomes" id="UP001197795">
    <property type="component" value="Unassembled WGS sequence"/>
</dbReference>
<evidence type="ECO:0000256" key="2">
    <source>
        <dbReference type="ARBA" id="ARBA00024867"/>
    </source>
</evidence>
<gene>
    <name evidence="6" type="ORF">LKD75_17430</name>
</gene>
<name>A0AAE3A2U8_9FIRM</name>
<evidence type="ECO:0000259" key="5">
    <source>
        <dbReference type="PROSITE" id="PS50930"/>
    </source>
</evidence>
<dbReference type="Gene3D" id="2.40.50.1020">
    <property type="entry name" value="LytTr DNA-binding domain"/>
    <property type="match status" value="1"/>
</dbReference>
<dbReference type="Pfam" id="PF00072">
    <property type="entry name" value="Response_reg"/>
    <property type="match status" value="1"/>
</dbReference>
<dbReference type="PANTHER" id="PTHR37299:SF1">
    <property type="entry name" value="STAGE 0 SPORULATION PROTEIN A HOMOLOG"/>
    <property type="match status" value="1"/>
</dbReference>
<keyword evidence="6" id="KW-0238">DNA-binding</keyword>
<dbReference type="SMART" id="SM00850">
    <property type="entry name" value="LytTR"/>
    <property type="match status" value="1"/>
</dbReference>
<reference evidence="6 7" key="1">
    <citation type="submission" date="2021-10" db="EMBL/GenBank/DDBJ databases">
        <title>Anaerobic single-cell dispensing facilitates the cultivation of human gut bacteria.</title>
        <authorList>
            <person name="Afrizal A."/>
        </authorList>
    </citation>
    <scope>NUCLEOTIDE SEQUENCE [LARGE SCALE GENOMIC DNA]</scope>
    <source>
        <strain evidence="6 7">CLA-AA-H273</strain>
    </source>
</reference>
<dbReference type="RefSeq" id="WP_178016149.1">
    <property type="nucleotide sequence ID" value="NZ_JAJEPV010000075.1"/>
</dbReference>
<comment type="function">
    <text evidence="2">May play the central regulatory role in sporulation. It may be an element of the effector pathway responsible for the activation of sporulation genes in response to nutritional stress. Spo0A may act in concert with spo0H (a sigma factor) to control the expression of some genes that are critical to the sporulation process.</text>
</comment>
<evidence type="ECO:0000256" key="1">
    <source>
        <dbReference type="ARBA" id="ARBA00018672"/>
    </source>
</evidence>
<protein>
    <recommendedName>
        <fullName evidence="1">Stage 0 sporulation protein A homolog</fullName>
    </recommendedName>
</protein>
<dbReference type="SMART" id="SM00448">
    <property type="entry name" value="REC"/>
    <property type="match status" value="1"/>
</dbReference>
<dbReference type="InterPro" id="IPR001789">
    <property type="entry name" value="Sig_transdc_resp-reg_receiver"/>
</dbReference>
<accession>A0AAE3A2U8</accession>
<keyword evidence="3" id="KW-0597">Phosphoprotein</keyword>
<dbReference type="Pfam" id="PF04397">
    <property type="entry name" value="LytTR"/>
    <property type="match status" value="1"/>
</dbReference>
<dbReference type="PROSITE" id="PS50110">
    <property type="entry name" value="RESPONSE_REGULATORY"/>
    <property type="match status" value="1"/>
</dbReference>
<dbReference type="SUPFAM" id="SSF52172">
    <property type="entry name" value="CheY-like"/>
    <property type="match status" value="1"/>
</dbReference>
<dbReference type="PANTHER" id="PTHR37299">
    <property type="entry name" value="TRANSCRIPTIONAL REGULATOR-RELATED"/>
    <property type="match status" value="1"/>
</dbReference>
<evidence type="ECO:0000259" key="4">
    <source>
        <dbReference type="PROSITE" id="PS50110"/>
    </source>
</evidence>
<dbReference type="PROSITE" id="PS50930">
    <property type="entry name" value="HTH_LYTTR"/>
    <property type="match status" value="1"/>
</dbReference>
<organism evidence="6 7">
    <name type="scientific">Waltera acetigignens</name>
    <dbReference type="NCBI Taxonomy" id="2981769"/>
    <lineage>
        <taxon>Bacteria</taxon>
        <taxon>Bacillati</taxon>
        <taxon>Bacillota</taxon>
        <taxon>Clostridia</taxon>
        <taxon>Lachnospirales</taxon>
        <taxon>Lachnospiraceae</taxon>
        <taxon>Waltera</taxon>
    </lineage>
</organism>
<evidence type="ECO:0000313" key="6">
    <source>
        <dbReference type="EMBL" id="MCC2121339.1"/>
    </source>
</evidence>
<dbReference type="EMBL" id="JAJEPV010000075">
    <property type="protein sequence ID" value="MCC2121339.1"/>
    <property type="molecule type" value="Genomic_DNA"/>
</dbReference>
<dbReference type="InterPro" id="IPR011006">
    <property type="entry name" value="CheY-like_superfamily"/>
</dbReference>
<comment type="caution">
    <text evidence="6">The sequence shown here is derived from an EMBL/GenBank/DDBJ whole genome shotgun (WGS) entry which is preliminary data.</text>
</comment>
<sequence length="236" mass="27867">MRIAVCDDNPKELERIKGCFCRIQGYDLVCSYFDSTSTVMEILKTENSPYDLYILDIEMPGMNGLKLAKSIREKDSRALFVFLTSYTRYMKDVFDVVTFDFIEKPISDEKLLQILERAATYLNITSQHFSFGYRASRYSLKYDRILYIEKKGRQALIHTFEDVYKTNMTLEEIWKQLNPKSFVHIHSSYIINLYNLDRKDNEIAIMRNGEKLHITKGYRRELAMRHYEFVQGGMCG</sequence>
<dbReference type="InterPro" id="IPR007492">
    <property type="entry name" value="LytTR_DNA-bd_dom"/>
</dbReference>
<keyword evidence="7" id="KW-1185">Reference proteome</keyword>
<proteinExistence type="predicted"/>
<feature type="modified residue" description="4-aspartylphosphate" evidence="3">
    <location>
        <position position="56"/>
    </location>
</feature>
<feature type="domain" description="Response regulatory" evidence="4">
    <location>
        <begin position="2"/>
        <end position="119"/>
    </location>
</feature>
<dbReference type="GO" id="GO:0000156">
    <property type="term" value="F:phosphorelay response regulator activity"/>
    <property type="evidence" value="ECO:0007669"/>
    <property type="project" value="InterPro"/>
</dbReference>
<evidence type="ECO:0000313" key="7">
    <source>
        <dbReference type="Proteomes" id="UP001197795"/>
    </source>
</evidence>
<feature type="domain" description="HTH LytTR-type" evidence="5">
    <location>
        <begin position="129"/>
        <end position="228"/>
    </location>
</feature>
<dbReference type="AlphaFoldDB" id="A0AAE3A2U8"/>
<dbReference type="GO" id="GO:0003677">
    <property type="term" value="F:DNA binding"/>
    <property type="evidence" value="ECO:0007669"/>
    <property type="project" value="UniProtKB-KW"/>
</dbReference>
<dbReference type="Gene3D" id="3.40.50.2300">
    <property type="match status" value="1"/>
</dbReference>
<evidence type="ECO:0000256" key="3">
    <source>
        <dbReference type="PROSITE-ProRule" id="PRU00169"/>
    </source>
</evidence>